<feature type="region of interest" description="Disordered" evidence="1">
    <location>
        <begin position="140"/>
        <end position="162"/>
    </location>
</feature>
<dbReference type="AlphaFoldDB" id="A0A517ZGV5"/>
<sequence>MLRIHLLTAAFALCTLVGCGETPKPEDTKKTPPPADSTDAEHGHSHGEGPNGGAVADWGGGKFHVEFTVDHDTKIATVYILDNNAKNPAPIDSEKLLLNITDPVFQVELMPVPLEGEAEGTSSRFIGKDDKLGTVQEFAGTISGEADGTPYAGDFKEEAHSH</sequence>
<dbReference type="PROSITE" id="PS51257">
    <property type="entry name" value="PROKAR_LIPOPROTEIN"/>
    <property type="match status" value="1"/>
</dbReference>
<keyword evidence="3" id="KW-1185">Reference proteome</keyword>
<proteinExistence type="predicted"/>
<organism evidence="2 3">
    <name type="scientific">Symmachiella dynata</name>
    <dbReference type="NCBI Taxonomy" id="2527995"/>
    <lineage>
        <taxon>Bacteria</taxon>
        <taxon>Pseudomonadati</taxon>
        <taxon>Planctomycetota</taxon>
        <taxon>Planctomycetia</taxon>
        <taxon>Planctomycetales</taxon>
        <taxon>Planctomycetaceae</taxon>
        <taxon>Symmachiella</taxon>
    </lineage>
</organism>
<dbReference type="Proteomes" id="UP000319383">
    <property type="component" value="Chromosome"/>
</dbReference>
<dbReference type="KEGG" id="sdyn:Mal52_01590"/>
<dbReference type="RefSeq" id="WP_197533612.1">
    <property type="nucleotide sequence ID" value="NZ_CP036270.1"/>
</dbReference>
<dbReference type="EMBL" id="CP036276">
    <property type="protein sequence ID" value="QDU41706.1"/>
    <property type="molecule type" value="Genomic_DNA"/>
</dbReference>
<evidence type="ECO:0000256" key="1">
    <source>
        <dbReference type="SAM" id="MobiDB-lite"/>
    </source>
</evidence>
<gene>
    <name evidence="2" type="ORF">Mal52_01590</name>
</gene>
<evidence type="ECO:0000313" key="3">
    <source>
        <dbReference type="Proteomes" id="UP000319383"/>
    </source>
</evidence>
<reference evidence="2 3" key="1">
    <citation type="submission" date="2019-02" db="EMBL/GenBank/DDBJ databases">
        <title>Deep-cultivation of Planctomycetes and their phenomic and genomic characterization uncovers novel biology.</title>
        <authorList>
            <person name="Wiegand S."/>
            <person name="Jogler M."/>
            <person name="Boedeker C."/>
            <person name="Pinto D."/>
            <person name="Vollmers J."/>
            <person name="Rivas-Marin E."/>
            <person name="Kohn T."/>
            <person name="Peeters S.H."/>
            <person name="Heuer A."/>
            <person name="Rast P."/>
            <person name="Oberbeckmann S."/>
            <person name="Bunk B."/>
            <person name="Jeske O."/>
            <person name="Meyerdierks A."/>
            <person name="Storesund J.E."/>
            <person name="Kallscheuer N."/>
            <person name="Luecker S."/>
            <person name="Lage O.M."/>
            <person name="Pohl T."/>
            <person name="Merkel B.J."/>
            <person name="Hornburger P."/>
            <person name="Mueller R.-W."/>
            <person name="Bruemmer F."/>
            <person name="Labrenz M."/>
            <person name="Spormann A.M."/>
            <person name="Op den Camp H."/>
            <person name="Overmann J."/>
            <person name="Amann R."/>
            <person name="Jetten M.S.M."/>
            <person name="Mascher T."/>
            <person name="Medema M.H."/>
            <person name="Devos D.P."/>
            <person name="Kaster A.-K."/>
            <person name="Ovreas L."/>
            <person name="Rohde M."/>
            <person name="Galperin M.Y."/>
            <person name="Jogler C."/>
        </authorList>
    </citation>
    <scope>NUCLEOTIDE SEQUENCE [LARGE SCALE GENOMIC DNA]</scope>
    <source>
        <strain evidence="2 3">Mal52</strain>
    </source>
</reference>
<feature type="region of interest" description="Disordered" evidence="1">
    <location>
        <begin position="22"/>
        <end position="56"/>
    </location>
</feature>
<accession>A0A517ZGV5</accession>
<name>A0A517ZGV5_9PLAN</name>
<protein>
    <submittedName>
        <fullName evidence="2">Uncharacterized protein</fullName>
    </submittedName>
</protein>
<evidence type="ECO:0000313" key="2">
    <source>
        <dbReference type="EMBL" id="QDU41706.1"/>
    </source>
</evidence>